<dbReference type="EMBL" id="FOFB01000009">
    <property type="protein sequence ID" value="SEQ38961.1"/>
    <property type="molecule type" value="Genomic_DNA"/>
</dbReference>
<accession>A0A1H9FM09</accession>
<dbReference type="STRING" id="478744.SAMN05444359_10927"/>
<reference evidence="2" key="1">
    <citation type="submission" date="2016-10" db="EMBL/GenBank/DDBJ databases">
        <authorList>
            <person name="Varghese N."/>
            <person name="Submissions S."/>
        </authorList>
    </citation>
    <scope>NUCLEOTIDE SEQUENCE [LARGE SCALE GENOMIC DNA]</scope>
    <source>
        <strain evidence="2">DSM 24740</strain>
    </source>
</reference>
<dbReference type="InParanoid" id="A0A1H9FM09"/>
<sequence>MPTFPNLHLIGLPDNAAALAALDASAGHELLVLYDGNLDFLARVLNAAGYDSPAEQLHLLEWTEEKGGLDLSALIRQLGVSKVILFGQRLPDLGLHFLEYPYAPVEVAGCRYLVAQSVDVIAQAKANGNNKPAGALWGSIKDGFLREA</sequence>
<organism evidence="1 2">
    <name type="scientific">Neolewinella agarilytica</name>
    <dbReference type="NCBI Taxonomy" id="478744"/>
    <lineage>
        <taxon>Bacteria</taxon>
        <taxon>Pseudomonadati</taxon>
        <taxon>Bacteroidota</taxon>
        <taxon>Saprospiria</taxon>
        <taxon>Saprospirales</taxon>
        <taxon>Lewinellaceae</taxon>
        <taxon>Neolewinella</taxon>
    </lineage>
</organism>
<keyword evidence="2" id="KW-1185">Reference proteome</keyword>
<evidence type="ECO:0000313" key="2">
    <source>
        <dbReference type="Proteomes" id="UP000199021"/>
    </source>
</evidence>
<dbReference type="AlphaFoldDB" id="A0A1H9FM09"/>
<proteinExistence type="predicted"/>
<name>A0A1H9FM09_9BACT</name>
<evidence type="ECO:0000313" key="1">
    <source>
        <dbReference type="EMBL" id="SEQ38961.1"/>
    </source>
</evidence>
<protein>
    <submittedName>
        <fullName evidence="1">Uncharacterized protein</fullName>
    </submittedName>
</protein>
<gene>
    <name evidence="1" type="ORF">SAMN05444359_10927</name>
</gene>
<dbReference type="RefSeq" id="WP_090167756.1">
    <property type="nucleotide sequence ID" value="NZ_FOFB01000009.1"/>
</dbReference>
<dbReference type="OrthoDB" id="893215at2"/>
<dbReference type="Proteomes" id="UP000199021">
    <property type="component" value="Unassembled WGS sequence"/>
</dbReference>